<keyword evidence="3" id="KW-0812">Transmembrane</keyword>
<comment type="subcellular location">
    <subcellularLocation>
        <location evidence="1">Secreted</location>
    </subcellularLocation>
</comment>
<dbReference type="InterPro" id="IPR053322">
    <property type="entry name" value="PLA2-like"/>
</dbReference>
<dbReference type="SUPFAM" id="SSF48619">
    <property type="entry name" value="Phospholipase A2, PLA2"/>
    <property type="match status" value="1"/>
</dbReference>
<evidence type="ECO:0000256" key="1">
    <source>
        <dbReference type="ARBA" id="ARBA00004613"/>
    </source>
</evidence>
<dbReference type="GO" id="GO:0005576">
    <property type="term" value="C:extracellular region"/>
    <property type="evidence" value="ECO:0007669"/>
    <property type="project" value="UniProtKB-SubCell"/>
</dbReference>
<organism evidence="4 5">
    <name type="scientific">Ditylenchus destructor</name>
    <dbReference type="NCBI Taxonomy" id="166010"/>
    <lineage>
        <taxon>Eukaryota</taxon>
        <taxon>Metazoa</taxon>
        <taxon>Ecdysozoa</taxon>
        <taxon>Nematoda</taxon>
        <taxon>Chromadorea</taxon>
        <taxon>Rhabditida</taxon>
        <taxon>Tylenchina</taxon>
        <taxon>Tylenchomorpha</taxon>
        <taxon>Sphaerularioidea</taxon>
        <taxon>Anguinidae</taxon>
        <taxon>Anguininae</taxon>
        <taxon>Ditylenchus</taxon>
    </lineage>
</organism>
<dbReference type="PROSITE" id="PS00118">
    <property type="entry name" value="PA2_HIS"/>
    <property type="match status" value="1"/>
</dbReference>
<dbReference type="EMBL" id="JAKKPZ010000317">
    <property type="protein sequence ID" value="KAI1696599.1"/>
    <property type="molecule type" value="Genomic_DNA"/>
</dbReference>
<dbReference type="InterPro" id="IPR033113">
    <property type="entry name" value="PLA2_histidine"/>
</dbReference>
<keyword evidence="2" id="KW-0964">Secreted</keyword>
<evidence type="ECO:0000256" key="2">
    <source>
        <dbReference type="ARBA" id="ARBA00022525"/>
    </source>
</evidence>
<sequence length="157" mass="17268">MHGHCRVQTECDDNKQVNGSLMSAFVGFPILLLLVSLDGFHFWGLPALPGVPSFLTDNNPQWYCGASSNAAQMKALEIELTLRCPKCKDTVNDCCKAHDDCYKNQEGKDNCDKKFCDCVDDSLGKCDESCQKLESNAYCVAVKEGADKAYEDAGKPQ</sequence>
<evidence type="ECO:0000313" key="4">
    <source>
        <dbReference type="EMBL" id="KAI1696599.1"/>
    </source>
</evidence>
<comment type="caution">
    <text evidence="4">The sequence shown here is derived from an EMBL/GenBank/DDBJ whole genome shotgun (WGS) entry which is preliminary data.</text>
</comment>
<dbReference type="AlphaFoldDB" id="A0AAD4MIP6"/>
<name>A0AAD4MIP6_9BILA</name>
<dbReference type="GO" id="GO:0006644">
    <property type="term" value="P:phospholipid metabolic process"/>
    <property type="evidence" value="ECO:0007669"/>
    <property type="project" value="InterPro"/>
</dbReference>
<gene>
    <name evidence="4" type="ORF">DdX_18955</name>
</gene>
<dbReference type="GO" id="GO:0050482">
    <property type="term" value="P:arachidonate secretion"/>
    <property type="evidence" value="ECO:0007669"/>
    <property type="project" value="InterPro"/>
</dbReference>
<protein>
    <submittedName>
        <fullName evidence="4">Phospholipase A2-like protein Y52B11A.8</fullName>
    </submittedName>
</protein>
<dbReference type="GO" id="GO:0004623">
    <property type="term" value="F:phospholipase A2 activity"/>
    <property type="evidence" value="ECO:0007669"/>
    <property type="project" value="InterPro"/>
</dbReference>
<feature type="transmembrane region" description="Helical" evidence="3">
    <location>
        <begin position="21"/>
        <end position="43"/>
    </location>
</feature>
<keyword evidence="3" id="KW-1133">Transmembrane helix</keyword>
<dbReference type="PANTHER" id="PTHR34228">
    <property type="entry name" value="PROTEIN CBG09474-RELATED"/>
    <property type="match status" value="1"/>
</dbReference>
<evidence type="ECO:0000313" key="5">
    <source>
        <dbReference type="Proteomes" id="UP001201812"/>
    </source>
</evidence>
<keyword evidence="5" id="KW-1185">Reference proteome</keyword>
<reference evidence="4" key="1">
    <citation type="submission" date="2022-01" db="EMBL/GenBank/DDBJ databases">
        <title>Genome Sequence Resource for Two Populations of Ditylenchus destructor, the Migratory Endoparasitic Phytonematode.</title>
        <authorList>
            <person name="Zhang H."/>
            <person name="Lin R."/>
            <person name="Xie B."/>
        </authorList>
    </citation>
    <scope>NUCLEOTIDE SEQUENCE</scope>
    <source>
        <strain evidence="4">BazhouSP</strain>
    </source>
</reference>
<evidence type="ECO:0000256" key="3">
    <source>
        <dbReference type="SAM" id="Phobius"/>
    </source>
</evidence>
<accession>A0AAD4MIP6</accession>
<keyword evidence="3" id="KW-0472">Membrane</keyword>
<dbReference type="Proteomes" id="UP001201812">
    <property type="component" value="Unassembled WGS sequence"/>
</dbReference>
<dbReference type="InterPro" id="IPR036444">
    <property type="entry name" value="PLipase_A2_dom_sf"/>
</dbReference>
<proteinExistence type="predicted"/>